<keyword evidence="3" id="KW-1185">Reference proteome</keyword>
<dbReference type="Proteomes" id="UP001153269">
    <property type="component" value="Unassembled WGS sequence"/>
</dbReference>
<accession>A0A9N7U2V7</accession>
<name>A0A9N7U2V7_PLEPL</name>
<reference evidence="2" key="1">
    <citation type="submission" date="2020-03" db="EMBL/GenBank/DDBJ databases">
        <authorList>
            <person name="Weist P."/>
        </authorList>
    </citation>
    <scope>NUCLEOTIDE SEQUENCE</scope>
</reference>
<protein>
    <submittedName>
        <fullName evidence="2">Uncharacterized protein</fullName>
    </submittedName>
</protein>
<evidence type="ECO:0000313" key="3">
    <source>
        <dbReference type="Proteomes" id="UP001153269"/>
    </source>
</evidence>
<proteinExistence type="predicted"/>
<gene>
    <name evidence="2" type="ORF">PLEPLA_LOCUS11410</name>
</gene>
<evidence type="ECO:0000313" key="2">
    <source>
        <dbReference type="EMBL" id="CAB1423490.1"/>
    </source>
</evidence>
<dbReference type="AlphaFoldDB" id="A0A9N7U2V7"/>
<comment type="caution">
    <text evidence="2">The sequence shown here is derived from an EMBL/GenBank/DDBJ whole genome shotgun (WGS) entry which is preliminary data.</text>
</comment>
<organism evidence="2 3">
    <name type="scientific">Pleuronectes platessa</name>
    <name type="common">European plaice</name>
    <dbReference type="NCBI Taxonomy" id="8262"/>
    <lineage>
        <taxon>Eukaryota</taxon>
        <taxon>Metazoa</taxon>
        <taxon>Chordata</taxon>
        <taxon>Craniata</taxon>
        <taxon>Vertebrata</taxon>
        <taxon>Euteleostomi</taxon>
        <taxon>Actinopterygii</taxon>
        <taxon>Neopterygii</taxon>
        <taxon>Teleostei</taxon>
        <taxon>Neoteleostei</taxon>
        <taxon>Acanthomorphata</taxon>
        <taxon>Carangaria</taxon>
        <taxon>Pleuronectiformes</taxon>
        <taxon>Pleuronectoidei</taxon>
        <taxon>Pleuronectidae</taxon>
        <taxon>Pleuronectes</taxon>
    </lineage>
</organism>
<feature type="region of interest" description="Disordered" evidence="1">
    <location>
        <begin position="98"/>
        <end position="144"/>
    </location>
</feature>
<sequence length="144" mass="15800">MYEKLGLLLTWMPSSQCRSASRASPDGVFRITVRRSTGWLLKNSLIKKSWFEVGAAHTGAEEQQKVTDDLGLKYHTESLPCSYLLGLRNPESCRACGGVAAPEQRESSDPLADFPPPISPTDPSASDAPHQRRMDNLPQEASSI</sequence>
<dbReference type="EMBL" id="CADEAL010000659">
    <property type="protein sequence ID" value="CAB1423490.1"/>
    <property type="molecule type" value="Genomic_DNA"/>
</dbReference>
<evidence type="ECO:0000256" key="1">
    <source>
        <dbReference type="SAM" id="MobiDB-lite"/>
    </source>
</evidence>